<protein>
    <submittedName>
        <fullName evidence="1">Uncharacterized protein</fullName>
    </submittedName>
</protein>
<gene>
    <name evidence="1" type="ORF">Ciccas_007052</name>
</gene>
<reference evidence="1 2" key="1">
    <citation type="submission" date="2024-11" db="EMBL/GenBank/DDBJ databases">
        <title>Adaptive evolution of stress response genes in parasites aligns with host niche diversity.</title>
        <authorList>
            <person name="Hahn C."/>
            <person name="Resl P."/>
        </authorList>
    </citation>
    <scope>NUCLEOTIDE SEQUENCE [LARGE SCALE GENOMIC DNA]</scope>
    <source>
        <strain evidence="1">EGGRZ-B1_66</strain>
        <tissue evidence="1">Body</tissue>
    </source>
</reference>
<dbReference type="EMBL" id="JBJKFK010001029">
    <property type="protein sequence ID" value="KAL3314331.1"/>
    <property type="molecule type" value="Genomic_DNA"/>
</dbReference>
<comment type="caution">
    <text evidence="1">The sequence shown here is derived from an EMBL/GenBank/DDBJ whole genome shotgun (WGS) entry which is preliminary data.</text>
</comment>
<evidence type="ECO:0000313" key="1">
    <source>
        <dbReference type="EMBL" id="KAL3314331.1"/>
    </source>
</evidence>
<dbReference type="Proteomes" id="UP001626550">
    <property type="component" value="Unassembled WGS sequence"/>
</dbReference>
<proteinExistence type="predicted"/>
<dbReference type="AlphaFoldDB" id="A0ABD2Q7X8"/>
<sequence length="183" mass="21333">MNELQSGSWVCVMFEEPQEEGKIEEIISVMYDYVSRGRTSVYVILKDSPFQNENCFELCLASEDDLRIITENKLTNLREPPIGPILVSEGETFEAHFSGNIKLIKENDSNSVKVSEDHSYFQFTFRRHFKNIFPFEVTKTNVLANIYLYHYRGFMKVKSQDMKESDEISTFLIKLLKSAEKET</sequence>
<organism evidence="1 2">
    <name type="scientific">Cichlidogyrus casuarinus</name>
    <dbReference type="NCBI Taxonomy" id="1844966"/>
    <lineage>
        <taxon>Eukaryota</taxon>
        <taxon>Metazoa</taxon>
        <taxon>Spiralia</taxon>
        <taxon>Lophotrochozoa</taxon>
        <taxon>Platyhelminthes</taxon>
        <taxon>Monogenea</taxon>
        <taxon>Monopisthocotylea</taxon>
        <taxon>Dactylogyridea</taxon>
        <taxon>Ancyrocephalidae</taxon>
        <taxon>Cichlidogyrus</taxon>
    </lineage>
</organism>
<name>A0ABD2Q7X8_9PLAT</name>
<accession>A0ABD2Q7X8</accession>
<keyword evidence="2" id="KW-1185">Reference proteome</keyword>
<evidence type="ECO:0000313" key="2">
    <source>
        <dbReference type="Proteomes" id="UP001626550"/>
    </source>
</evidence>